<keyword evidence="5" id="KW-0862">Zinc</keyword>
<dbReference type="SMART" id="SM00320">
    <property type="entry name" value="WD40"/>
    <property type="match status" value="4"/>
</dbReference>
<evidence type="ECO:0000256" key="7">
    <source>
        <dbReference type="PROSITE-ProRule" id="PRU00221"/>
    </source>
</evidence>
<dbReference type="PROSITE" id="PS50082">
    <property type="entry name" value="WD_REPEATS_2"/>
    <property type="match status" value="1"/>
</dbReference>
<dbReference type="InterPro" id="IPR036322">
    <property type="entry name" value="WD40_repeat_dom_sf"/>
</dbReference>
<evidence type="ECO:0000259" key="10">
    <source>
        <dbReference type="PROSITE" id="PS50197"/>
    </source>
</evidence>
<evidence type="ECO:0000313" key="13">
    <source>
        <dbReference type="WBParaSite" id="MBELARI_LOCUS7971"/>
    </source>
</evidence>
<dbReference type="CDD" id="cd01201">
    <property type="entry name" value="PH_BEACH"/>
    <property type="match status" value="1"/>
</dbReference>
<dbReference type="FunFam" id="1.10.1540.10:FF:000002">
    <property type="entry name" value="WD repeat and FYVE domain containing 3"/>
    <property type="match status" value="1"/>
</dbReference>
<evidence type="ECO:0000256" key="6">
    <source>
        <dbReference type="PROSITE-ProRule" id="PRU00091"/>
    </source>
</evidence>
<dbReference type="Pfam" id="PF00400">
    <property type="entry name" value="WD40"/>
    <property type="match status" value="1"/>
</dbReference>
<dbReference type="InterPro" id="IPR011993">
    <property type="entry name" value="PH-like_dom_sf"/>
</dbReference>
<dbReference type="Pfam" id="PF23295">
    <property type="entry name" value="Arm_4"/>
    <property type="match status" value="1"/>
</dbReference>
<feature type="domain" description="BEACH-type PH" evidence="11">
    <location>
        <begin position="2355"/>
        <end position="2482"/>
    </location>
</feature>
<dbReference type="PANTHER" id="PTHR46108">
    <property type="entry name" value="BLUE CHEESE"/>
    <property type="match status" value="1"/>
</dbReference>
<evidence type="ECO:0000256" key="3">
    <source>
        <dbReference type="ARBA" id="ARBA00022737"/>
    </source>
</evidence>
<dbReference type="CDD" id="cd06071">
    <property type="entry name" value="Beach"/>
    <property type="match status" value="1"/>
</dbReference>
<evidence type="ECO:0000256" key="8">
    <source>
        <dbReference type="SAM" id="MobiDB-lite"/>
    </source>
</evidence>
<dbReference type="CDD" id="cd15719">
    <property type="entry name" value="FYVE_WDFY3"/>
    <property type="match status" value="1"/>
</dbReference>
<accession>A0AAF3FM28</accession>
<dbReference type="PROSITE" id="PS50197">
    <property type="entry name" value="BEACH"/>
    <property type="match status" value="1"/>
</dbReference>
<dbReference type="PROSITE" id="PS50294">
    <property type="entry name" value="WD_REPEATS_REGION"/>
    <property type="match status" value="1"/>
</dbReference>
<dbReference type="PROSITE" id="PS50178">
    <property type="entry name" value="ZF_FYVE"/>
    <property type="match status" value="1"/>
</dbReference>
<dbReference type="InterPro" id="IPR036372">
    <property type="entry name" value="BEACH_dom_sf"/>
</dbReference>
<feature type="domain" description="FYVE-type" evidence="9">
    <location>
        <begin position="3233"/>
        <end position="3293"/>
    </location>
</feature>
<organism evidence="12 13">
    <name type="scientific">Mesorhabditis belari</name>
    <dbReference type="NCBI Taxonomy" id="2138241"/>
    <lineage>
        <taxon>Eukaryota</taxon>
        <taxon>Metazoa</taxon>
        <taxon>Ecdysozoa</taxon>
        <taxon>Nematoda</taxon>
        <taxon>Chromadorea</taxon>
        <taxon>Rhabditida</taxon>
        <taxon>Rhabditina</taxon>
        <taxon>Rhabditomorpha</taxon>
        <taxon>Rhabditoidea</taxon>
        <taxon>Rhabditidae</taxon>
        <taxon>Mesorhabditinae</taxon>
        <taxon>Mesorhabditis</taxon>
    </lineage>
</organism>
<dbReference type="InterPro" id="IPR051944">
    <property type="entry name" value="BEACH_domain_protein"/>
</dbReference>
<feature type="compositionally biased region" description="Basic and acidic residues" evidence="8">
    <location>
        <begin position="2281"/>
        <end position="2295"/>
    </location>
</feature>
<dbReference type="InterPro" id="IPR013083">
    <property type="entry name" value="Znf_RING/FYVE/PHD"/>
</dbReference>
<dbReference type="Proteomes" id="UP000887575">
    <property type="component" value="Unassembled WGS sequence"/>
</dbReference>
<dbReference type="SUPFAM" id="SSF81837">
    <property type="entry name" value="BEACH domain"/>
    <property type="match status" value="1"/>
</dbReference>
<keyword evidence="3" id="KW-0677">Repeat</keyword>
<protein>
    <recommendedName>
        <fullName evidence="14">WD repeat and FYVE domain-containing protein 3</fullName>
    </recommendedName>
</protein>
<dbReference type="InterPro" id="IPR015943">
    <property type="entry name" value="WD40/YVTN_repeat-like_dom_sf"/>
</dbReference>
<dbReference type="InterPro" id="IPR023362">
    <property type="entry name" value="PH-BEACH_dom"/>
</dbReference>
<evidence type="ECO:0000313" key="12">
    <source>
        <dbReference type="Proteomes" id="UP000887575"/>
    </source>
</evidence>
<keyword evidence="2" id="KW-0479">Metal-binding</keyword>
<dbReference type="PANTHER" id="PTHR46108:SF4">
    <property type="entry name" value="BLUE CHEESE"/>
    <property type="match status" value="1"/>
</dbReference>
<evidence type="ECO:0000256" key="2">
    <source>
        <dbReference type="ARBA" id="ARBA00022723"/>
    </source>
</evidence>
<reference evidence="13" key="1">
    <citation type="submission" date="2024-02" db="UniProtKB">
        <authorList>
            <consortium name="WormBaseParasite"/>
        </authorList>
    </citation>
    <scope>IDENTIFICATION</scope>
</reference>
<dbReference type="Gene3D" id="3.30.40.10">
    <property type="entry name" value="Zinc/RING finger domain, C3HC4 (zinc finger)"/>
    <property type="match status" value="1"/>
</dbReference>
<evidence type="ECO:0000259" key="11">
    <source>
        <dbReference type="PROSITE" id="PS51783"/>
    </source>
</evidence>
<feature type="region of interest" description="Disordered" evidence="8">
    <location>
        <begin position="2274"/>
        <end position="2349"/>
    </location>
</feature>
<sequence length="3298" mass="368134">MVDRNERTLTLLHLRKTFSDHSKVSLSGTKEVDASRLLPLFTKVMTMYSPVELRGEFKEMPTFSAWMCSLLVREVRARAASQGTEAAAVGIAEYLEPSTSHKGWTLLSAILYAVNTDDDAIIDAACKASLPSTLVKALYLFFDLPEADGETLEAHQKLNDLVTELLERLCNFKSVGEELARRDDLSLLFAGTSSMVPQQNAQWRRTSARVLETLAAKALTPQLVKYILSKECIPTYVNNMRNPKLSLQETAEMIICLLCILKDSARSSSSLTDIFQKASGYEIIKDFLIRHESDTELVRNILLMLISVITAGPIELKPQHNSGLVSLPNFTLPIPIGNGVSVRNTAAFRLLYEIFVESLNPKVHVSVIDVVHSIYTCDPANYFILDREFPLSIFIERMATRCAEVQLKILELIEHVCFQLAYIPCKEMISVCVLMKTELGAGRPSMLIHAVQSAFRILTVDSLLKDAFREVGILDTLSFVINNLFGVQKNRELTDEEKKLTLLATDLLTVVVKGNVENAKMLGDCLGPRGLLALVCGVTGEWRSSALQLLKQALLLAPSDIYLAAIVSQLNNASPQTQLELDVDLLKCVLGVLRESHKVRVLFRRVGGYLALISMLLGLEGVFGSEESAKDAQSQQEKSVYLDFIHLVFKVLTLSMRFEPSNARYFFVEVNWESITTVLRLTGTFAGSTIVEIENDMWRMNGAELKEEMNLCHSVFQMDENIQLGSIPPKMPASIFYSCYIIRLLFNMALDNYEKVSSDVCWCTSLSPPDGSSSLAADDSSIVSWSSSVLVHPGAVLSILALLPSIQAQDKKWTVAAQYYSSLLLKALLKPERNQQLMSQVEMPRHLLAVAGKLFLSDNHLLLPPFYYLLERLSYQSMHPRELRQFLRLDQPLCCRNLDPAQNEEALNPNEGGPIPLTRVKALVSMMTPRSARPQPSPSFIEFDQALEGFGCLFIPSLSPTFSSQRTERVFPPMNGFTFSTWLYVDCWSDKKTDAHPLRLLTVSRTVIWNDERKKLGARSVGCLCLQLSAMDHSLLVSTEETEPPGGDIEKDARFPSEKVVRVALEDVLRPMEWAHLCVVLTRSVLKPSQVNVYANGRLVSTQRLSYIVPNPGGAAPQLATTAAVNAFIGTPPNMRRPSRLRFRLASTYIIEEPITPEIVRSIYQLQPHYIGNLQTAGPDGAPLIGDEKILFSLNGAAMSELTLAKIRAMYSKIDSESLAPHLGISPQDNSTQLRVMQNTASHLPGAGRAFGAVLAGYLGMRSFTPCPVPRLLDSMGGYAPLFGLIEMAVDSEGLYASLKALVSATRSNTTLHESLAENRAYQTLAVLIEDKSRLLNSHIMHMIFTLVGTLDTSREAAYIPCSQAFDDVLCDLDVWRGAPDELHKMLQEHFYELITDHQASNLQTVRRSPLLPRLLYTFFDSSHLLPTTNDIIFNLISAIIQPPCDSRSILKIGQTIAATLPSTTEDGMLEEGLPFHISELQSMVIGSGLPLEKGKNPPIVYLVYVRNRILNLLANILAHSSVQSNQHMCEQMVRVLGFDWLLSLLSPRVHSGTIHLALRILLNLLAHENLMNKFREGTGNGGWLNDADSVVRNRAAVVLGFSVSAHGGSVGSHVDINPELQNCNGFAALEHVLSSHAHLPHPHFALLSLLVGQPVKQLRFCDHFSVDLVWTHVFGLSPNSSVFEALNSANFCYDALLPLLSMIRSAIHCEQRLKSDGWHITHPSALLQIIGFFYQNSAHFYQMAHSEEFVIALFSTLFKESSNSRGDRGSSTPPEAIEALTSLVAKQVIDLIRKIICDDMQSTPPGARSEPLLDVLVEHVCEGGGGARGHALSVVVLAVLDHFVSTDLLVSSSLPPQISCNPLNQQGSNMFNFATKTVEALWNGNLPSAEPIRILTALYHMHSIGTRKDNSAMQVDPLLMAIMRCVLYILSRPIDSVNTQLAVLDTLGSVVNKKYIFLSSNESWFFGALCHLIFMLSVTPDILEHGNTPLDRNSAQVAVCASRIWTDVLIQKKGFLEEIFRRQTVVELNAARALLAHAAGVHWSQFVDSQLKTVSQTSAKEQFQQQISSRITKVASGLHRLASKRGVTSVGSLQSMVPWKNHDISEEVVLMWVRVHTSLVKELVTAQAARYHEWHSHVRKWSLQEWHQIEQELIRERGLWGPEQASTLEKYQLDVTEGPSRMRRKMIPNREFYHMYPFRPHLESPNAKALRAKVAISKDATLYYEAMKSRRGRLMDARIIDDSLSSITPSQETLPFPDGIQDLDQLNSSLIRRLSSRPPHLNDTEAKSESNGEKEETEADAEEKEINDEELPEDPAQSTSSVNAEKKAETRKEQEEERNQRRGPDNQTLLRLLEQGENLHSMFRCARVQGLETSEGLLLFGKDHYYVVDGFTLLKTREIRDLDFLPPELHDPIVPYTATGATRPPRASRLCSKFSYDDIREVHKRRYLLQPIALEVFSADGRNYLLAFPKKMRDRVFDKLLSMARRLNESGTESVSGQKASMAVETMGRPLSLLNSLVGQQSVTQRWLNGQITNFQYLMHLNTLAGRSYNDLSQYPVFPWVLNDYTSKTLDLTNPNSFRDLSKSMGAQNDDRLEQFLKRYREWDDPTGETPPYMYGTHYSSAMIVVSYLVRLEPFTQQFLTLQGGHFDLADRMFHSVGDAFLSAAKNNMADVKELIPEFYLLPELFQNKNRFDLGVKQSGVALDDVVLPPWANGDPREFVRLHRAALECDLVSAHLHEWIDLVFGYKQQGESAIQANNVFHHLFYEESVDFEAIDDQLTRNATIGFVNNFGQIPTQLFKKPHPQKKVNSSEGYSSINGVTTPKLFYHALHSLKPPQVAVKELRTAVGAMHVSEKGIVAVEAGKVLLSPTKYLAWGFPDRSIRLGTVDSDKSSCILEMCDTQELTCVAAGDERTVFCGSSTGCVSVWNLYKKHPRMRKIRTLDGHSDAVTCIEVCSAHTFVVSASRDCSVIVWHERELSLLRQLPPHPSPVSALAVNHTTGDIASACASLLFLWSINGDLLVQINTSDCAPALDHNQMIVTLAFSTLNEWDPDNVVMAGTADGVVKIFSSAIVENDGSVAPPQQSFNTLERKKSTSSAVSVAERLERQRRRLRVGASVETTSSSHGTEDSHSPDPPTSPFIGADNMDGELEEGRKDPRMIESAPWVRVLVQRAALTMHTAFSRPDNLRPAPITVIIPSKDHRSLLVGDGVGRVWQWQIGEEGTGNRADHWVQDVARQRCTHCHHKFSIADRKHHCRNCGQIFCAKCSRFESHITHMKISRPVRVCQNCYLRLKAQTPS</sequence>
<dbReference type="InterPro" id="IPR011011">
    <property type="entry name" value="Znf_FYVE_PHD"/>
</dbReference>
<dbReference type="SUPFAM" id="SSF57903">
    <property type="entry name" value="FYVE/PHD zinc finger"/>
    <property type="match status" value="1"/>
</dbReference>
<dbReference type="InterPro" id="IPR016024">
    <property type="entry name" value="ARM-type_fold"/>
</dbReference>
<dbReference type="Pfam" id="PF02138">
    <property type="entry name" value="Beach"/>
    <property type="match status" value="1"/>
</dbReference>
<feature type="compositionally biased region" description="Basic and acidic residues" evidence="8">
    <location>
        <begin position="2325"/>
        <end position="2345"/>
    </location>
</feature>
<dbReference type="InterPro" id="IPR000306">
    <property type="entry name" value="Znf_FYVE"/>
</dbReference>
<feature type="compositionally biased region" description="Acidic residues" evidence="8">
    <location>
        <begin position="2296"/>
        <end position="2314"/>
    </location>
</feature>
<dbReference type="Gene3D" id="2.130.10.10">
    <property type="entry name" value="YVTN repeat-like/Quinoprotein amine dehydrogenase"/>
    <property type="match status" value="1"/>
</dbReference>
<feature type="domain" description="BEACH" evidence="10">
    <location>
        <begin position="2513"/>
        <end position="2806"/>
    </location>
</feature>
<name>A0AAF3FM28_9BILA</name>
<keyword evidence="4 6" id="KW-0863">Zinc-finger</keyword>
<keyword evidence="12" id="KW-1185">Reference proteome</keyword>
<evidence type="ECO:0000256" key="5">
    <source>
        <dbReference type="ARBA" id="ARBA00022833"/>
    </source>
</evidence>
<feature type="region of interest" description="Disordered" evidence="8">
    <location>
        <begin position="3079"/>
        <end position="3158"/>
    </location>
</feature>
<dbReference type="SMART" id="SM01026">
    <property type="entry name" value="Beach"/>
    <property type="match status" value="1"/>
</dbReference>
<dbReference type="SUPFAM" id="SSF50978">
    <property type="entry name" value="WD40 repeat-like"/>
    <property type="match status" value="1"/>
</dbReference>
<dbReference type="SUPFAM" id="SSF50729">
    <property type="entry name" value="PH domain-like"/>
    <property type="match status" value="1"/>
</dbReference>
<evidence type="ECO:0008006" key="14">
    <source>
        <dbReference type="Google" id="ProtNLM"/>
    </source>
</evidence>
<dbReference type="Gene3D" id="1.10.1540.10">
    <property type="entry name" value="BEACH domain"/>
    <property type="match status" value="1"/>
</dbReference>
<evidence type="ECO:0000259" key="9">
    <source>
        <dbReference type="PROSITE" id="PS50178"/>
    </source>
</evidence>
<dbReference type="Pfam" id="PF01363">
    <property type="entry name" value="FYVE"/>
    <property type="match status" value="1"/>
</dbReference>
<keyword evidence="1 7" id="KW-0853">WD repeat</keyword>
<dbReference type="SMART" id="SM00064">
    <property type="entry name" value="FYVE"/>
    <property type="match status" value="1"/>
</dbReference>
<dbReference type="InterPro" id="IPR056252">
    <property type="entry name" value="Alfy-like_Arm-like"/>
</dbReference>
<dbReference type="SUPFAM" id="SSF48371">
    <property type="entry name" value="ARM repeat"/>
    <property type="match status" value="2"/>
</dbReference>
<dbReference type="InterPro" id="IPR001680">
    <property type="entry name" value="WD40_rpt"/>
</dbReference>
<dbReference type="PROSITE" id="PS51783">
    <property type="entry name" value="PH_BEACH"/>
    <property type="match status" value="1"/>
</dbReference>
<dbReference type="Pfam" id="PF14844">
    <property type="entry name" value="PH_BEACH"/>
    <property type="match status" value="1"/>
</dbReference>
<dbReference type="GO" id="GO:0008270">
    <property type="term" value="F:zinc ion binding"/>
    <property type="evidence" value="ECO:0007669"/>
    <property type="project" value="UniProtKB-KW"/>
</dbReference>
<dbReference type="InterPro" id="IPR000409">
    <property type="entry name" value="BEACH_dom"/>
</dbReference>
<dbReference type="WBParaSite" id="MBELARI_LOCUS7971">
    <property type="protein sequence ID" value="MBELARI_LOCUS7971"/>
    <property type="gene ID" value="MBELARI_LOCUS7971"/>
</dbReference>
<evidence type="ECO:0000256" key="4">
    <source>
        <dbReference type="ARBA" id="ARBA00022771"/>
    </source>
</evidence>
<dbReference type="Gene3D" id="2.30.29.30">
    <property type="entry name" value="Pleckstrin-homology domain (PH domain)/Phosphotyrosine-binding domain (PTB)"/>
    <property type="match status" value="1"/>
</dbReference>
<proteinExistence type="predicted"/>
<feature type="repeat" description="WD" evidence="7">
    <location>
        <begin position="2942"/>
        <end position="2983"/>
    </location>
</feature>
<dbReference type="InterPro" id="IPR017455">
    <property type="entry name" value="Znf_FYVE-rel"/>
</dbReference>
<evidence type="ECO:0000256" key="1">
    <source>
        <dbReference type="ARBA" id="ARBA00022574"/>
    </source>
</evidence>